<evidence type="ECO:0000313" key="2">
    <source>
        <dbReference type="Proteomes" id="UP000642819"/>
    </source>
</evidence>
<comment type="caution">
    <text evidence="1">The sequence shown here is derived from an EMBL/GenBank/DDBJ whole genome shotgun (WGS) entry which is preliminary data.</text>
</comment>
<dbReference type="EMBL" id="BMXK01000011">
    <property type="protein sequence ID" value="GHD10882.1"/>
    <property type="molecule type" value="Genomic_DNA"/>
</dbReference>
<organism evidence="1 2">
    <name type="scientific">Zhihengliuella salsuginis</name>
    <dbReference type="NCBI Taxonomy" id="578222"/>
    <lineage>
        <taxon>Bacteria</taxon>
        <taxon>Bacillati</taxon>
        <taxon>Actinomycetota</taxon>
        <taxon>Actinomycetes</taxon>
        <taxon>Micrococcales</taxon>
        <taxon>Micrococcaceae</taxon>
        <taxon>Zhihengliuella</taxon>
    </lineage>
</organism>
<dbReference type="Proteomes" id="UP000642819">
    <property type="component" value="Unassembled WGS sequence"/>
</dbReference>
<gene>
    <name evidence="1" type="ORF">GCM10008096_24880</name>
</gene>
<protein>
    <recommendedName>
        <fullName evidence="3">Nucleotidyl transferase AbiEii toxin, Type IV TA system</fullName>
    </recommendedName>
</protein>
<evidence type="ECO:0000313" key="1">
    <source>
        <dbReference type="EMBL" id="GHD10882.1"/>
    </source>
</evidence>
<reference evidence="2" key="1">
    <citation type="journal article" date="2019" name="Int. J. Syst. Evol. Microbiol.">
        <title>The Global Catalogue of Microorganisms (GCM) 10K type strain sequencing project: providing services to taxonomists for standard genome sequencing and annotation.</title>
        <authorList>
            <consortium name="The Broad Institute Genomics Platform"/>
            <consortium name="The Broad Institute Genome Sequencing Center for Infectious Disease"/>
            <person name="Wu L."/>
            <person name="Ma J."/>
        </authorList>
    </citation>
    <scope>NUCLEOTIDE SEQUENCE [LARGE SCALE GENOMIC DNA]</scope>
    <source>
        <strain evidence="2">KCTC 19466</strain>
    </source>
</reference>
<evidence type="ECO:0008006" key="3">
    <source>
        <dbReference type="Google" id="ProtNLM"/>
    </source>
</evidence>
<dbReference type="RefSeq" id="WP_189350915.1">
    <property type="nucleotide sequence ID" value="NZ_BMXK01000011.1"/>
</dbReference>
<accession>A0ABQ3GJN6</accession>
<proteinExistence type="predicted"/>
<name>A0ABQ3GJN6_9MICC</name>
<sequence>MSSAFWLSGDDIDALLGELDERLRARGSSAALFLVGGAALIGRGLRPGGVTEDIDGLTRTSEAYEIAQEIAHDHGLSPRWLNGSARMWMPPLPQGVEDPPREPGLTVHEPSDEFLFATKLVAQRAKDADDVLALARACDMVHADAQTLEEVIRRYYTDEESLAFILDGADPAEELRLIAEDAARFIASRTSGGA</sequence>
<keyword evidence="2" id="KW-1185">Reference proteome</keyword>